<feature type="compositionally biased region" description="Basic and acidic residues" evidence="1">
    <location>
        <begin position="53"/>
        <end position="63"/>
    </location>
</feature>
<evidence type="ECO:0000313" key="3">
    <source>
        <dbReference type="Proteomes" id="UP000324222"/>
    </source>
</evidence>
<accession>A0A5B7IG12</accession>
<name>A0A5B7IG12_PORTR</name>
<dbReference type="EMBL" id="VSRR010056375">
    <property type="protein sequence ID" value="MPC81243.1"/>
    <property type="molecule type" value="Genomic_DNA"/>
</dbReference>
<keyword evidence="3" id="KW-1185">Reference proteome</keyword>
<evidence type="ECO:0000256" key="1">
    <source>
        <dbReference type="SAM" id="MobiDB-lite"/>
    </source>
</evidence>
<reference evidence="2 3" key="1">
    <citation type="submission" date="2019-05" db="EMBL/GenBank/DDBJ databases">
        <title>Another draft genome of Portunus trituberculatus and its Hox gene families provides insights of decapod evolution.</title>
        <authorList>
            <person name="Jeong J.-H."/>
            <person name="Song I."/>
            <person name="Kim S."/>
            <person name="Choi T."/>
            <person name="Kim D."/>
            <person name="Ryu S."/>
            <person name="Kim W."/>
        </authorList>
    </citation>
    <scope>NUCLEOTIDE SEQUENCE [LARGE SCALE GENOMIC DNA]</scope>
    <source>
        <tissue evidence="2">Muscle</tissue>
    </source>
</reference>
<gene>
    <name evidence="2" type="ORF">E2C01_075850</name>
</gene>
<protein>
    <submittedName>
        <fullName evidence="2">Uncharacterized protein</fullName>
    </submittedName>
</protein>
<organism evidence="2 3">
    <name type="scientific">Portunus trituberculatus</name>
    <name type="common">Swimming crab</name>
    <name type="synonym">Neptunus trituberculatus</name>
    <dbReference type="NCBI Taxonomy" id="210409"/>
    <lineage>
        <taxon>Eukaryota</taxon>
        <taxon>Metazoa</taxon>
        <taxon>Ecdysozoa</taxon>
        <taxon>Arthropoda</taxon>
        <taxon>Crustacea</taxon>
        <taxon>Multicrustacea</taxon>
        <taxon>Malacostraca</taxon>
        <taxon>Eumalacostraca</taxon>
        <taxon>Eucarida</taxon>
        <taxon>Decapoda</taxon>
        <taxon>Pleocyemata</taxon>
        <taxon>Brachyura</taxon>
        <taxon>Eubrachyura</taxon>
        <taxon>Portunoidea</taxon>
        <taxon>Portunidae</taxon>
        <taxon>Portuninae</taxon>
        <taxon>Portunus</taxon>
    </lineage>
</organism>
<dbReference type="AlphaFoldDB" id="A0A5B7IG12"/>
<sequence>MIKATYGPRHGYSPLFIPGCCLLPPWPHPDTRAPTLSHPQQLAGRVTPAPILSDDHSPGGDSS</sequence>
<feature type="region of interest" description="Disordered" evidence="1">
    <location>
        <begin position="29"/>
        <end position="63"/>
    </location>
</feature>
<proteinExistence type="predicted"/>
<evidence type="ECO:0000313" key="2">
    <source>
        <dbReference type="EMBL" id="MPC81243.1"/>
    </source>
</evidence>
<comment type="caution">
    <text evidence="2">The sequence shown here is derived from an EMBL/GenBank/DDBJ whole genome shotgun (WGS) entry which is preliminary data.</text>
</comment>
<dbReference type="Proteomes" id="UP000324222">
    <property type="component" value="Unassembled WGS sequence"/>
</dbReference>